<sequence length="93" mass="10535">MGTKCNDLYEVQGSNNESIIAMVTLGAAGMMPPYIVYPYERIPAEISQNVNPEWSLGRSKKGWMTSPVYYGYAANTLLPFFKKLKIQPFQYCI</sequence>
<evidence type="ECO:0000313" key="2">
    <source>
        <dbReference type="Proteomes" id="UP001159363"/>
    </source>
</evidence>
<accession>A0ABQ9HR32</accession>
<evidence type="ECO:0000313" key="1">
    <source>
        <dbReference type="EMBL" id="KAJ8886831.1"/>
    </source>
</evidence>
<dbReference type="EMBL" id="JARBHB010000004">
    <property type="protein sequence ID" value="KAJ8886831.1"/>
    <property type="molecule type" value="Genomic_DNA"/>
</dbReference>
<comment type="caution">
    <text evidence="1">The sequence shown here is derived from an EMBL/GenBank/DDBJ whole genome shotgun (WGS) entry which is preliminary data.</text>
</comment>
<organism evidence="1 2">
    <name type="scientific">Dryococelus australis</name>
    <dbReference type="NCBI Taxonomy" id="614101"/>
    <lineage>
        <taxon>Eukaryota</taxon>
        <taxon>Metazoa</taxon>
        <taxon>Ecdysozoa</taxon>
        <taxon>Arthropoda</taxon>
        <taxon>Hexapoda</taxon>
        <taxon>Insecta</taxon>
        <taxon>Pterygota</taxon>
        <taxon>Neoptera</taxon>
        <taxon>Polyneoptera</taxon>
        <taxon>Phasmatodea</taxon>
        <taxon>Verophasmatodea</taxon>
        <taxon>Anareolatae</taxon>
        <taxon>Phasmatidae</taxon>
        <taxon>Eurycanthinae</taxon>
        <taxon>Dryococelus</taxon>
    </lineage>
</organism>
<keyword evidence="2" id="KW-1185">Reference proteome</keyword>
<protein>
    <submittedName>
        <fullName evidence="1">Uncharacterized protein</fullName>
    </submittedName>
</protein>
<gene>
    <name evidence="1" type="ORF">PR048_013043</name>
</gene>
<dbReference type="Proteomes" id="UP001159363">
    <property type="component" value="Chromosome X"/>
</dbReference>
<proteinExistence type="predicted"/>
<reference evidence="1 2" key="1">
    <citation type="submission" date="2023-02" db="EMBL/GenBank/DDBJ databases">
        <title>LHISI_Scaffold_Assembly.</title>
        <authorList>
            <person name="Stuart O.P."/>
            <person name="Cleave R."/>
            <person name="Magrath M.J.L."/>
            <person name="Mikheyev A.S."/>
        </authorList>
    </citation>
    <scope>NUCLEOTIDE SEQUENCE [LARGE SCALE GENOMIC DNA]</scope>
    <source>
        <strain evidence="1">Daus_M_001</strain>
        <tissue evidence="1">Leg muscle</tissue>
    </source>
</reference>
<name>A0ABQ9HR32_9NEOP</name>